<evidence type="ECO:0000313" key="2">
    <source>
        <dbReference type="EMBL" id="GAA3628715.1"/>
    </source>
</evidence>
<dbReference type="Proteomes" id="UP001500711">
    <property type="component" value="Unassembled WGS sequence"/>
</dbReference>
<evidence type="ECO:0008006" key="4">
    <source>
        <dbReference type="Google" id="ProtNLM"/>
    </source>
</evidence>
<gene>
    <name evidence="2" type="ORF">GCM10022267_13950</name>
</gene>
<dbReference type="SUPFAM" id="SSF48403">
    <property type="entry name" value="Ankyrin repeat"/>
    <property type="match status" value="1"/>
</dbReference>
<evidence type="ECO:0000313" key="3">
    <source>
        <dbReference type="Proteomes" id="UP001500711"/>
    </source>
</evidence>
<keyword evidence="3" id="KW-1185">Reference proteome</keyword>
<dbReference type="Pfam" id="PF12796">
    <property type="entry name" value="Ank_2"/>
    <property type="match status" value="1"/>
</dbReference>
<sequence length="317" mass="34373">MTDGWRGFPSTGWQSVDAVRRRLDAGADPNTGPFWMTPLRSAVEFGTAEVVAEVAARVDDVDQLDDGRSALWQAVYEGKADIARALLAAGADPSRPMMSGWSPARLSLVTGNVIPSGEVLTDDEEERAVRECGRLTLALKGFRHYDGYSIACVAGVDAEEATRRLNATVVPTAEVPPEVPAGDWWPAPFGEDTERALSVTDVPGGCVLVQPWYFNAQTPVVMKLLSAGTVAYGMYANPKSGNQGNIHRDGQTVGRDLHPGGGPGERDSTFEVLLAYLYAHKAVAYCCAYVGLRPKNDKAFTDPDRWLLLPDIDFWRS</sequence>
<evidence type="ECO:0000256" key="1">
    <source>
        <dbReference type="PROSITE-ProRule" id="PRU00023"/>
    </source>
</evidence>
<feature type="repeat" description="ANK" evidence="1">
    <location>
        <begin position="66"/>
        <end position="92"/>
    </location>
</feature>
<proteinExistence type="predicted"/>
<dbReference type="InterPro" id="IPR002110">
    <property type="entry name" value="Ankyrin_rpt"/>
</dbReference>
<reference evidence="3" key="1">
    <citation type="journal article" date="2019" name="Int. J. Syst. Evol. Microbiol.">
        <title>The Global Catalogue of Microorganisms (GCM) 10K type strain sequencing project: providing services to taxonomists for standard genome sequencing and annotation.</title>
        <authorList>
            <consortium name="The Broad Institute Genomics Platform"/>
            <consortium name="The Broad Institute Genome Sequencing Center for Infectious Disease"/>
            <person name="Wu L."/>
            <person name="Ma J."/>
        </authorList>
    </citation>
    <scope>NUCLEOTIDE SEQUENCE [LARGE SCALE GENOMIC DNA]</scope>
    <source>
        <strain evidence="3">JCM 17494</strain>
    </source>
</reference>
<dbReference type="SMART" id="SM00248">
    <property type="entry name" value="ANK"/>
    <property type="match status" value="2"/>
</dbReference>
<dbReference type="RefSeq" id="WP_346128447.1">
    <property type="nucleotide sequence ID" value="NZ_BAABBE010000003.1"/>
</dbReference>
<dbReference type="Gene3D" id="1.25.40.20">
    <property type="entry name" value="Ankyrin repeat-containing domain"/>
    <property type="match status" value="1"/>
</dbReference>
<name>A0ABP7ABE9_9PSEU</name>
<dbReference type="InterPro" id="IPR036770">
    <property type="entry name" value="Ankyrin_rpt-contain_sf"/>
</dbReference>
<accession>A0ABP7ABE9</accession>
<dbReference type="EMBL" id="BAABBE010000003">
    <property type="protein sequence ID" value="GAA3628715.1"/>
    <property type="molecule type" value="Genomic_DNA"/>
</dbReference>
<keyword evidence="1" id="KW-0040">ANK repeat</keyword>
<organism evidence="2 3">
    <name type="scientific">Lentzea roselyniae</name>
    <dbReference type="NCBI Taxonomy" id="531940"/>
    <lineage>
        <taxon>Bacteria</taxon>
        <taxon>Bacillati</taxon>
        <taxon>Actinomycetota</taxon>
        <taxon>Actinomycetes</taxon>
        <taxon>Pseudonocardiales</taxon>
        <taxon>Pseudonocardiaceae</taxon>
        <taxon>Lentzea</taxon>
    </lineage>
</organism>
<comment type="caution">
    <text evidence="2">The sequence shown here is derived from an EMBL/GenBank/DDBJ whole genome shotgun (WGS) entry which is preliminary data.</text>
</comment>
<dbReference type="PROSITE" id="PS50088">
    <property type="entry name" value="ANK_REPEAT"/>
    <property type="match status" value="1"/>
</dbReference>
<protein>
    <recommendedName>
        <fullName evidence="4">Ankyrin repeat-containing protein</fullName>
    </recommendedName>
</protein>
<dbReference type="PROSITE" id="PS50297">
    <property type="entry name" value="ANK_REP_REGION"/>
    <property type="match status" value="1"/>
</dbReference>